<dbReference type="Pfam" id="PF18016">
    <property type="entry name" value="SAM_3"/>
    <property type="match status" value="1"/>
</dbReference>
<proteinExistence type="predicted"/>
<dbReference type="InterPro" id="IPR041418">
    <property type="entry name" value="SAM_3"/>
</dbReference>
<dbReference type="InterPro" id="IPR013761">
    <property type="entry name" value="SAM/pointed_sf"/>
</dbReference>
<sequence length="52" mass="5817">VNDELLHRLTSGKNLSPRLVIPRSADTSAPLDYNSPPAEVENWLRKKGFSEP</sequence>
<comment type="caution">
    <text evidence="2">The sequence shown here is derived from an EMBL/GenBank/DDBJ whole genome shotgun (WGS) entry which is preliminary data.</text>
</comment>
<protein>
    <recommendedName>
        <fullName evidence="1">SAM domain-containing protein</fullName>
    </recommendedName>
</protein>
<accession>A0ABD0N763</accession>
<name>A0ABD0N763_CIRMR</name>
<organism evidence="2 3">
    <name type="scientific">Cirrhinus mrigala</name>
    <name type="common">Mrigala</name>
    <dbReference type="NCBI Taxonomy" id="683832"/>
    <lineage>
        <taxon>Eukaryota</taxon>
        <taxon>Metazoa</taxon>
        <taxon>Chordata</taxon>
        <taxon>Craniata</taxon>
        <taxon>Vertebrata</taxon>
        <taxon>Euteleostomi</taxon>
        <taxon>Actinopterygii</taxon>
        <taxon>Neopterygii</taxon>
        <taxon>Teleostei</taxon>
        <taxon>Ostariophysi</taxon>
        <taxon>Cypriniformes</taxon>
        <taxon>Cyprinidae</taxon>
        <taxon>Labeoninae</taxon>
        <taxon>Labeonini</taxon>
        <taxon>Cirrhinus</taxon>
    </lineage>
</organism>
<gene>
    <name evidence="2" type="ORF">M9458_047399</name>
</gene>
<evidence type="ECO:0000313" key="2">
    <source>
        <dbReference type="EMBL" id="KAL0156153.1"/>
    </source>
</evidence>
<dbReference type="Proteomes" id="UP001529510">
    <property type="component" value="Unassembled WGS sequence"/>
</dbReference>
<dbReference type="Gene3D" id="1.10.150.50">
    <property type="entry name" value="Transcription Factor, Ets-1"/>
    <property type="match status" value="1"/>
</dbReference>
<dbReference type="AlphaFoldDB" id="A0ABD0N763"/>
<feature type="non-terminal residue" evidence="2">
    <location>
        <position position="52"/>
    </location>
</feature>
<dbReference type="EMBL" id="JAMKFB020000024">
    <property type="protein sequence ID" value="KAL0156153.1"/>
    <property type="molecule type" value="Genomic_DNA"/>
</dbReference>
<evidence type="ECO:0000313" key="3">
    <source>
        <dbReference type="Proteomes" id="UP001529510"/>
    </source>
</evidence>
<feature type="domain" description="SAM" evidence="1">
    <location>
        <begin position="28"/>
        <end position="51"/>
    </location>
</feature>
<keyword evidence="3" id="KW-1185">Reference proteome</keyword>
<reference evidence="2 3" key="1">
    <citation type="submission" date="2024-05" db="EMBL/GenBank/DDBJ databases">
        <title>Genome sequencing and assembly of Indian major carp, Cirrhinus mrigala (Hamilton, 1822).</title>
        <authorList>
            <person name="Mohindra V."/>
            <person name="Chowdhury L.M."/>
            <person name="Lal K."/>
            <person name="Jena J.K."/>
        </authorList>
    </citation>
    <scope>NUCLEOTIDE SEQUENCE [LARGE SCALE GENOMIC DNA]</scope>
    <source>
        <strain evidence="2">CM1030</strain>
        <tissue evidence="2">Blood</tissue>
    </source>
</reference>
<feature type="non-terminal residue" evidence="2">
    <location>
        <position position="1"/>
    </location>
</feature>
<evidence type="ECO:0000259" key="1">
    <source>
        <dbReference type="Pfam" id="PF18016"/>
    </source>
</evidence>